<proteinExistence type="predicted"/>
<dbReference type="Proteomes" id="UP000789920">
    <property type="component" value="Unassembled WGS sequence"/>
</dbReference>
<accession>A0ACA9SS26</accession>
<evidence type="ECO:0000313" key="1">
    <source>
        <dbReference type="EMBL" id="CAG8846305.1"/>
    </source>
</evidence>
<protein>
    <submittedName>
        <fullName evidence="1">1315_t:CDS:1</fullName>
    </submittedName>
</protein>
<organism evidence="1 2">
    <name type="scientific">Racocetra persica</name>
    <dbReference type="NCBI Taxonomy" id="160502"/>
    <lineage>
        <taxon>Eukaryota</taxon>
        <taxon>Fungi</taxon>
        <taxon>Fungi incertae sedis</taxon>
        <taxon>Mucoromycota</taxon>
        <taxon>Glomeromycotina</taxon>
        <taxon>Glomeromycetes</taxon>
        <taxon>Diversisporales</taxon>
        <taxon>Gigasporaceae</taxon>
        <taxon>Racocetra</taxon>
    </lineage>
</organism>
<sequence>CCNAQKIHRLLLHLIDLTFAICFGVLMVFMVKDFSCQMGVICTTAALLAQ</sequence>
<dbReference type="EMBL" id="CAJVQC010150587">
    <property type="protein sequence ID" value="CAG8846305.1"/>
    <property type="molecule type" value="Genomic_DNA"/>
</dbReference>
<evidence type="ECO:0000313" key="2">
    <source>
        <dbReference type="Proteomes" id="UP000789920"/>
    </source>
</evidence>
<keyword evidence="2" id="KW-1185">Reference proteome</keyword>
<comment type="caution">
    <text evidence="1">The sequence shown here is derived from an EMBL/GenBank/DDBJ whole genome shotgun (WGS) entry which is preliminary data.</text>
</comment>
<reference evidence="1" key="1">
    <citation type="submission" date="2021-06" db="EMBL/GenBank/DDBJ databases">
        <authorList>
            <person name="Kallberg Y."/>
            <person name="Tangrot J."/>
            <person name="Rosling A."/>
        </authorList>
    </citation>
    <scope>NUCLEOTIDE SEQUENCE</scope>
    <source>
        <strain evidence="1">MA461A</strain>
    </source>
</reference>
<feature type="non-terminal residue" evidence="1">
    <location>
        <position position="1"/>
    </location>
</feature>
<gene>
    <name evidence="1" type="ORF">RPERSI_LOCUS34071</name>
</gene>
<name>A0ACA9SS26_9GLOM</name>